<keyword evidence="2" id="KW-0031">Aminopeptidase</keyword>
<dbReference type="EMBL" id="SNSC02000001">
    <property type="protein sequence ID" value="TID27458.1"/>
    <property type="molecule type" value="Genomic_DNA"/>
</dbReference>
<evidence type="ECO:0000256" key="1">
    <source>
        <dbReference type="SAM" id="MobiDB-lite"/>
    </source>
</evidence>
<evidence type="ECO:0000313" key="3">
    <source>
        <dbReference type="Proteomes" id="UP000298493"/>
    </source>
</evidence>
<dbReference type="AlphaFoldDB" id="A0A4Z1PT31"/>
<protein>
    <submittedName>
        <fullName evidence="2">Aminopeptidase 2</fullName>
    </submittedName>
</protein>
<dbReference type="GO" id="GO:0004177">
    <property type="term" value="F:aminopeptidase activity"/>
    <property type="evidence" value="ECO:0007669"/>
    <property type="project" value="UniProtKB-KW"/>
</dbReference>
<comment type="caution">
    <text evidence="2">The sequence shown here is derived from an EMBL/GenBank/DDBJ whole genome shotgun (WGS) entry which is preliminary data.</text>
</comment>
<accession>A0A4Z1PT31</accession>
<proteinExistence type="predicted"/>
<feature type="region of interest" description="Disordered" evidence="1">
    <location>
        <begin position="1"/>
        <end position="33"/>
    </location>
</feature>
<dbReference type="Proteomes" id="UP000298493">
    <property type="component" value="Unassembled WGS sequence"/>
</dbReference>
<dbReference type="STRING" id="86259.A0A4Z1PT31"/>
<dbReference type="PANTHER" id="PTHR41677">
    <property type="entry name" value="YALI0B19030P"/>
    <property type="match status" value="1"/>
</dbReference>
<gene>
    <name evidence="2" type="ORF">E6O75_ATG00225</name>
</gene>
<keyword evidence="3" id="KW-1185">Reference proteome</keyword>
<reference evidence="2 3" key="1">
    <citation type="submission" date="2019-04" db="EMBL/GenBank/DDBJ databases">
        <title>High contiguity whole genome sequence and gene annotation resource for two Venturia nashicola isolates.</title>
        <authorList>
            <person name="Prokchorchik M."/>
            <person name="Won K."/>
            <person name="Lee Y."/>
            <person name="Choi E.D."/>
            <person name="Segonzac C."/>
            <person name="Sohn K.H."/>
        </authorList>
    </citation>
    <scope>NUCLEOTIDE SEQUENCE [LARGE SCALE GENOMIC DNA]</scope>
    <source>
        <strain evidence="2 3">PRI2</strain>
    </source>
</reference>
<keyword evidence="2" id="KW-0378">Hydrolase</keyword>
<evidence type="ECO:0000313" key="2">
    <source>
        <dbReference type="EMBL" id="TID27458.1"/>
    </source>
</evidence>
<sequence length="379" mass="42823">MSAMKFSKPGFKPIIDNTREESKPQDFNPTEHLTFTPPEQVIMMTDLGYPADMGVSPVAVSQPFKLFSDEAVQQMRSEILHPEVMKHCGYQSNIAASQLRGYAPKYAPFTYDAWKHPETLAIISKIAGVDLVPEMDFEIGHINFSVKSEKDTQREREEIESQRRLFEEDEGIAGCPWEDDKPVVGWHTDSYPFVCVLMLSDCTDMVGGETALCTGNGDILKVRGPQMGCAVVLQGRYINHQALRALGAQERITSVTSFRPKCPHMRDDTVLTSVRPVSDLSLLYGQFAEYRLEMLEERVRAQLKKVRENRFSGKKFDSKTVKAFLQEQQDFLAHTNREIVPEDQVVAGHIEEVVFPKLKDSAVCVEEEAGPPSKRARFD</sequence>
<name>A0A4Z1PT31_9PEZI</name>
<dbReference type="PANTHER" id="PTHR41677:SF1">
    <property type="entry name" value="FE2OG DIOXYGENASE DOMAIN-CONTAINING PROTEIN"/>
    <property type="match status" value="1"/>
</dbReference>
<keyword evidence="2" id="KW-0645">Protease</keyword>
<organism evidence="2 3">
    <name type="scientific">Venturia nashicola</name>
    <dbReference type="NCBI Taxonomy" id="86259"/>
    <lineage>
        <taxon>Eukaryota</taxon>
        <taxon>Fungi</taxon>
        <taxon>Dikarya</taxon>
        <taxon>Ascomycota</taxon>
        <taxon>Pezizomycotina</taxon>
        <taxon>Dothideomycetes</taxon>
        <taxon>Pleosporomycetidae</taxon>
        <taxon>Venturiales</taxon>
        <taxon>Venturiaceae</taxon>
        <taxon>Venturia</taxon>
    </lineage>
</organism>